<evidence type="ECO:0000313" key="2">
    <source>
        <dbReference type="EMBL" id="OGC92785.1"/>
    </source>
</evidence>
<dbReference type="InterPro" id="IPR038763">
    <property type="entry name" value="DHH_sf"/>
</dbReference>
<dbReference type="Proteomes" id="UP000178176">
    <property type="component" value="Unassembled WGS sequence"/>
</dbReference>
<dbReference type="SUPFAM" id="SSF64182">
    <property type="entry name" value="DHH phosphoesterases"/>
    <property type="match status" value="1"/>
</dbReference>
<dbReference type="InterPro" id="IPR003156">
    <property type="entry name" value="DHHA1_dom"/>
</dbReference>
<gene>
    <name evidence="2" type="ORF">A2876_03840</name>
</gene>
<evidence type="ECO:0000259" key="1">
    <source>
        <dbReference type="Pfam" id="PF02272"/>
    </source>
</evidence>
<accession>A0A1F4YFM8</accession>
<dbReference type="Gene3D" id="3.10.310.30">
    <property type="match status" value="1"/>
</dbReference>
<sequence length="81" mass="8499">MSSSKDPKITAVLYEKEPGKIGMSLRSNNRKQPTDVSILAARFGGGGHKAAAGGKFAGTLEEAEIELLSVVQKLYPGLGQP</sequence>
<comment type="caution">
    <text evidence="2">The sequence shown here is derived from an EMBL/GenBank/DDBJ whole genome shotgun (WGS) entry which is preliminary data.</text>
</comment>
<dbReference type="EMBL" id="MEXH01000007">
    <property type="protein sequence ID" value="OGC92785.1"/>
    <property type="molecule type" value="Genomic_DNA"/>
</dbReference>
<feature type="domain" description="DHHA1" evidence="1">
    <location>
        <begin position="6"/>
        <end position="73"/>
    </location>
</feature>
<protein>
    <recommendedName>
        <fullName evidence="1">DHHA1 domain-containing protein</fullName>
    </recommendedName>
</protein>
<reference evidence="2 3" key="1">
    <citation type="journal article" date="2016" name="Nat. Commun.">
        <title>Thousands of microbial genomes shed light on interconnected biogeochemical processes in an aquifer system.</title>
        <authorList>
            <person name="Anantharaman K."/>
            <person name="Brown C.T."/>
            <person name="Hug L.A."/>
            <person name="Sharon I."/>
            <person name="Castelle C.J."/>
            <person name="Probst A.J."/>
            <person name="Thomas B.C."/>
            <person name="Singh A."/>
            <person name="Wilkins M.J."/>
            <person name="Karaoz U."/>
            <person name="Brodie E.L."/>
            <person name="Williams K.H."/>
            <person name="Hubbard S.S."/>
            <person name="Banfield J.F."/>
        </authorList>
    </citation>
    <scope>NUCLEOTIDE SEQUENCE [LARGE SCALE GENOMIC DNA]</scope>
</reference>
<evidence type="ECO:0000313" key="3">
    <source>
        <dbReference type="Proteomes" id="UP000178176"/>
    </source>
</evidence>
<proteinExistence type="predicted"/>
<dbReference type="Pfam" id="PF02272">
    <property type="entry name" value="DHHA1"/>
    <property type="match status" value="1"/>
</dbReference>
<dbReference type="GO" id="GO:0003676">
    <property type="term" value="F:nucleic acid binding"/>
    <property type="evidence" value="ECO:0007669"/>
    <property type="project" value="InterPro"/>
</dbReference>
<dbReference type="AlphaFoldDB" id="A0A1F4YFM8"/>
<organism evidence="2 3">
    <name type="scientific">Candidatus Amesbacteria bacterium RIFCSPHIGHO2_01_FULL_48_32b</name>
    <dbReference type="NCBI Taxonomy" id="1797253"/>
    <lineage>
        <taxon>Bacteria</taxon>
        <taxon>Candidatus Amesiibacteriota</taxon>
    </lineage>
</organism>
<name>A0A1F4YFM8_9BACT</name>